<evidence type="ECO:0000256" key="1">
    <source>
        <dbReference type="ARBA" id="ARBA00022729"/>
    </source>
</evidence>
<dbReference type="PROSITE" id="PS51910">
    <property type="entry name" value="GH18_2"/>
    <property type="match status" value="1"/>
</dbReference>
<feature type="chain" id="PRO_5002033462" evidence="7">
    <location>
        <begin position="25"/>
        <end position="409"/>
    </location>
</feature>
<keyword evidence="9" id="KW-0430">Lectin</keyword>
<dbReference type="AlphaFoldDB" id="A0A0A7RPU3"/>
<dbReference type="Gene3D" id="3.10.50.10">
    <property type="match status" value="1"/>
</dbReference>
<dbReference type="InterPro" id="IPR001579">
    <property type="entry name" value="Glyco_hydro_18_chit_AS"/>
</dbReference>
<dbReference type="PROSITE" id="PS01095">
    <property type="entry name" value="GH18_1"/>
    <property type="match status" value="1"/>
</dbReference>
<protein>
    <submittedName>
        <fullName evidence="9">Chitinase-like lectin</fullName>
    </submittedName>
</protein>
<dbReference type="Gene3D" id="3.20.20.80">
    <property type="entry name" value="Glycosidases"/>
    <property type="match status" value="1"/>
</dbReference>
<dbReference type="InterPro" id="IPR017853">
    <property type="entry name" value="GH"/>
</dbReference>
<gene>
    <name evidence="9" type="primary">CLP-1-1</name>
</gene>
<dbReference type="FunFam" id="3.10.50.10:FF:000003">
    <property type="entry name" value="Class V chitinase CHIT5b"/>
    <property type="match status" value="1"/>
</dbReference>
<comment type="similarity">
    <text evidence="6">Belongs to the glycosyl hydrolase 18 family.</text>
</comment>
<evidence type="ECO:0000256" key="2">
    <source>
        <dbReference type="ARBA" id="ARBA00022801"/>
    </source>
</evidence>
<dbReference type="SMART" id="SM00636">
    <property type="entry name" value="Glyco_18"/>
    <property type="match status" value="1"/>
</dbReference>
<dbReference type="SUPFAM" id="SSF51445">
    <property type="entry name" value="(Trans)glycosidases"/>
    <property type="match status" value="1"/>
</dbReference>
<feature type="signal peptide" evidence="7">
    <location>
        <begin position="1"/>
        <end position="24"/>
    </location>
</feature>
<evidence type="ECO:0000259" key="8">
    <source>
        <dbReference type="PROSITE" id="PS51910"/>
    </source>
</evidence>
<dbReference type="Pfam" id="PF00704">
    <property type="entry name" value="Glyco_hydro_18"/>
    <property type="match status" value="1"/>
</dbReference>
<dbReference type="InterPro" id="IPR011583">
    <property type="entry name" value="Chitinase_II/V-like_cat"/>
</dbReference>
<evidence type="ECO:0000256" key="3">
    <source>
        <dbReference type="ARBA" id="ARBA00023180"/>
    </source>
</evidence>
<reference evidence="9" key="1">
    <citation type="journal article" date="2015" name="Dev. Comp. Immunol.">
        <title>Lectin-like molecules in transcriptome of Littorina littorea hemocytes.</title>
        <authorList>
            <person name="Gorbushin A.M."/>
            <person name="Borisova E.A."/>
        </authorList>
    </citation>
    <scope>NUCLEOTIDE SEQUENCE</scope>
</reference>
<organism evidence="9">
    <name type="scientific">Littorina littorea</name>
    <name type="common">Common periwinkle</name>
    <dbReference type="NCBI Taxonomy" id="31216"/>
    <lineage>
        <taxon>Eukaryota</taxon>
        <taxon>Metazoa</taxon>
        <taxon>Spiralia</taxon>
        <taxon>Lophotrochozoa</taxon>
        <taxon>Mollusca</taxon>
        <taxon>Gastropoda</taxon>
        <taxon>Caenogastropoda</taxon>
        <taxon>Littorinimorpha</taxon>
        <taxon>Littorinoidea</taxon>
        <taxon>Littorinidae</taxon>
        <taxon>Littorina</taxon>
    </lineage>
</organism>
<keyword evidence="3" id="KW-0325">Glycoprotein</keyword>
<accession>A0A0A7RPU3</accession>
<evidence type="ECO:0000256" key="7">
    <source>
        <dbReference type="SAM" id="SignalP"/>
    </source>
</evidence>
<evidence type="ECO:0000256" key="4">
    <source>
        <dbReference type="ARBA" id="ARBA00023295"/>
    </source>
</evidence>
<dbReference type="InterPro" id="IPR050314">
    <property type="entry name" value="Glycosyl_Hydrlase_18"/>
</dbReference>
<evidence type="ECO:0000256" key="5">
    <source>
        <dbReference type="RuleBase" id="RU000489"/>
    </source>
</evidence>
<keyword evidence="1 7" id="KW-0732">Signal</keyword>
<dbReference type="GO" id="GO:0005576">
    <property type="term" value="C:extracellular region"/>
    <property type="evidence" value="ECO:0007669"/>
    <property type="project" value="TreeGrafter"/>
</dbReference>
<feature type="domain" description="GH18" evidence="8">
    <location>
        <begin position="40"/>
        <end position="393"/>
    </location>
</feature>
<dbReference type="PANTHER" id="PTHR11177">
    <property type="entry name" value="CHITINASE"/>
    <property type="match status" value="1"/>
</dbReference>
<dbReference type="SUPFAM" id="SSF54556">
    <property type="entry name" value="Chitinase insertion domain"/>
    <property type="match status" value="1"/>
</dbReference>
<keyword evidence="4 5" id="KW-0326">Glycosidase</keyword>
<dbReference type="GO" id="GO:0030246">
    <property type="term" value="F:carbohydrate binding"/>
    <property type="evidence" value="ECO:0007669"/>
    <property type="project" value="UniProtKB-KW"/>
</dbReference>
<evidence type="ECO:0000313" key="9">
    <source>
        <dbReference type="EMBL" id="AJA37849.1"/>
    </source>
</evidence>
<dbReference type="GO" id="GO:0006032">
    <property type="term" value="P:chitin catabolic process"/>
    <property type="evidence" value="ECO:0007669"/>
    <property type="project" value="TreeGrafter"/>
</dbReference>
<dbReference type="EMBL" id="KM892435">
    <property type="protein sequence ID" value="AJA37849.1"/>
    <property type="molecule type" value="mRNA"/>
</dbReference>
<dbReference type="InterPro" id="IPR029070">
    <property type="entry name" value="Chitinase_insertion_sf"/>
</dbReference>
<dbReference type="GO" id="GO:0008061">
    <property type="term" value="F:chitin binding"/>
    <property type="evidence" value="ECO:0007669"/>
    <property type="project" value="InterPro"/>
</dbReference>
<evidence type="ECO:0000256" key="6">
    <source>
        <dbReference type="RuleBase" id="RU004453"/>
    </source>
</evidence>
<dbReference type="GO" id="GO:0004568">
    <property type="term" value="F:chitinase activity"/>
    <property type="evidence" value="ECO:0007669"/>
    <property type="project" value="UniProtKB-ARBA"/>
</dbReference>
<dbReference type="PANTHER" id="PTHR11177:SF317">
    <property type="entry name" value="CHITINASE 12-RELATED"/>
    <property type="match status" value="1"/>
</dbReference>
<name>A0A0A7RPU3_LITLI</name>
<sequence length="409" mass="44523">MPVTRWTHCVLIIIILQLCGNTGGETLKAQDAGYPPKSGPKLVCYFTPTQRFPADRVPSEACSHLIYAFGSLSTSASEPNITAPSQGQRSAWTILTALRRENPSLKVLLSLQQGFPDVVGADLLKMQKFAVNAVNYLRKYGFDGVDMDWEFPSPSERDAYSKFLAIMRTTIDKEANATGKAALLLSLALPNSHAIAERSYDIPAIASSVDFATAMTYDFHVYSKGDNVTGYNSPLFTPGGDYPFYSASAMVLYYIKRGMPAHMLMMGIPTYGRSWTLARPDYHFLGAPALGKGPPSPVTHLKGVYTYPDACAALKKGAVSVPSTSLGAVYLYQGTTWVAYDDSNTVTAKCKWVMKEQVGGVGVWAMHLDDLNNECGQGSLPLIQIMNKIVLGGRPREGRPPLRGHSTDL</sequence>
<proteinExistence type="evidence at transcript level"/>
<keyword evidence="2 5" id="KW-0378">Hydrolase</keyword>
<dbReference type="InterPro" id="IPR001223">
    <property type="entry name" value="Glyco_hydro18_cat"/>
</dbReference>
<dbReference type="GO" id="GO:0005975">
    <property type="term" value="P:carbohydrate metabolic process"/>
    <property type="evidence" value="ECO:0007669"/>
    <property type="project" value="InterPro"/>
</dbReference>